<evidence type="ECO:0000313" key="2">
    <source>
        <dbReference type="EMBL" id="KAL2847270.1"/>
    </source>
</evidence>
<dbReference type="EMBL" id="JBFXLR010000029">
    <property type="protein sequence ID" value="KAL2847270.1"/>
    <property type="molecule type" value="Genomic_DNA"/>
</dbReference>
<dbReference type="GeneID" id="98155746"/>
<keyword evidence="1" id="KW-0472">Membrane</keyword>
<organism evidence="2 3">
    <name type="scientific">Aspergillus pseudodeflectus</name>
    <dbReference type="NCBI Taxonomy" id="176178"/>
    <lineage>
        <taxon>Eukaryota</taxon>
        <taxon>Fungi</taxon>
        <taxon>Dikarya</taxon>
        <taxon>Ascomycota</taxon>
        <taxon>Pezizomycotina</taxon>
        <taxon>Eurotiomycetes</taxon>
        <taxon>Eurotiomycetidae</taxon>
        <taxon>Eurotiales</taxon>
        <taxon>Aspergillaceae</taxon>
        <taxon>Aspergillus</taxon>
        <taxon>Aspergillus subgen. Nidulantes</taxon>
    </lineage>
</organism>
<proteinExistence type="predicted"/>
<keyword evidence="3" id="KW-1185">Reference proteome</keyword>
<dbReference type="RefSeq" id="XP_070897593.1">
    <property type="nucleotide sequence ID" value="XM_071040582.1"/>
</dbReference>
<evidence type="ECO:0000313" key="3">
    <source>
        <dbReference type="Proteomes" id="UP001610444"/>
    </source>
</evidence>
<keyword evidence="1" id="KW-1133">Transmembrane helix</keyword>
<comment type="caution">
    <text evidence="2">The sequence shown here is derived from an EMBL/GenBank/DDBJ whole genome shotgun (WGS) entry which is preliminary data.</text>
</comment>
<feature type="transmembrane region" description="Helical" evidence="1">
    <location>
        <begin position="32"/>
        <end position="52"/>
    </location>
</feature>
<gene>
    <name evidence="2" type="ORF">BJX68DRAFT_239734</name>
</gene>
<sequence length="57" mass="6438">MAGRQSQQVQLEVTPESGINLPELFGKKNKDCCLLLFLCICFLCFFISRDIVSFVHG</sequence>
<dbReference type="Proteomes" id="UP001610444">
    <property type="component" value="Unassembled WGS sequence"/>
</dbReference>
<name>A0ABR4K4M4_9EURO</name>
<accession>A0ABR4K4M4</accession>
<evidence type="ECO:0000256" key="1">
    <source>
        <dbReference type="SAM" id="Phobius"/>
    </source>
</evidence>
<keyword evidence="1" id="KW-0812">Transmembrane</keyword>
<reference evidence="2 3" key="1">
    <citation type="submission" date="2024-07" db="EMBL/GenBank/DDBJ databases">
        <title>Section-level genome sequencing and comparative genomics of Aspergillus sections Usti and Cavernicolus.</title>
        <authorList>
            <consortium name="Lawrence Berkeley National Laboratory"/>
            <person name="Nybo J.L."/>
            <person name="Vesth T.C."/>
            <person name="Theobald S."/>
            <person name="Frisvad J.C."/>
            <person name="Larsen T.O."/>
            <person name="Kjaerboelling I."/>
            <person name="Rothschild-Mancinelli K."/>
            <person name="Lyhne E.K."/>
            <person name="Kogle M.E."/>
            <person name="Barry K."/>
            <person name="Clum A."/>
            <person name="Na H."/>
            <person name="Ledsgaard L."/>
            <person name="Lin J."/>
            <person name="Lipzen A."/>
            <person name="Kuo A."/>
            <person name="Riley R."/>
            <person name="Mondo S."/>
            <person name="LaButti K."/>
            <person name="Haridas S."/>
            <person name="Pangalinan J."/>
            <person name="Salamov A.A."/>
            <person name="Simmons B.A."/>
            <person name="Magnuson J.K."/>
            <person name="Chen J."/>
            <person name="Drula E."/>
            <person name="Henrissat B."/>
            <person name="Wiebenga A."/>
            <person name="Lubbers R.J."/>
            <person name="Gomes A.C."/>
            <person name="Macurrencykelacurrency M.R."/>
            <person name="Stajich J."/>
            <person name="Grigoriev I.V."/>
            <person name="Mortensen U.H."/>
            <person name="De vries R.P."/>
            <person name="Baker S.E."/>
            <person name="Andersen M.R."/>
        </authorList>
    </citation>
    <scope>NUCLEOTIDE SEQUENCE [LARGE SCALE GENOMIC DNA]</scope>
    <source>
        <strain evidence="2 3">CBS 756.74</strain>
    </source>
</reference>
<protein>
    <submittedName>
        <fullName evidence="2">Uncharacterized protein</fullName>
    </submittedName>
</protein>